<accession>A0A2T3B7H7</accession>
<protein>
    <submittedName>
        <fullName evidence="1">Uncharacterized protein</fullName>
    </submittedName>
</protein>
<dbReference type="RefSeq" id="XP_024722838.1">
    <property type="nucleotide sequence ID" value="XM_024865293.1"/>
</dbReference>
<name>A0A2T3B7H7_AMORE</name>
<proteinExistence type="predicted"/>
<evidence type="ECO:0000313" key="2">
    <source>
        <dbReference type="Proteomes" id="UP000241818"/>
    </source>
</evidence>
<evidence type="ECO:0000313" key="1">
    <source>
        <dbReference type="EMBL" id="PSS22792.1"/>
    </source>
</evidence>
<dbReference type="InParanoid" id="A0A2T3B7H7"/>
<organism evidence="1 2">
    <name type="scientific">Amorphotheca resinae ATCC 22711</name>
    <dbReference type="NCBI Taxonomy" id="857342"/>
    <lineage>
        <taxon>Eukaryota</taxon>
        <taxon>Fungi</taxon>
        <taxon>Dikarya</taxon>
        <taxon>Ascomycota</taxon>
        <taxon>Pezizomycotina</taxon>
        <taxon>Leotiomycetes</taxon>
        <taxon>Helotiales</taxon>
        <taxon>Amorphothecaceae</taxon>
        <taxon>Amorphotheca</taxon>
    </lineage>
</organism>
<keyword evidence="2" id="KW-1185">Reference proteome</keyword>
<dbReference type="AlphaFoldDB" id="A0A2T3B7H7"/>
<gene>
    <name evidence="1" type="ORF">M430DRAFT_25767</name>
</gene>
<dbReference type="OrthoDB" id="3431997at2759"/>
<sequence>MAPHKAYTIVTSNISRTKAEATEVSSSRPTFEFEFSFFIKDLFSKNKQHSIVMRQVKSSSESNSSIIGVCDLDLVQSGSKPIHICFGDPDSSPNNVVWESLSCPGKFNAKAYELNIELENGARKVFGWKRTHDVEGVSLATKKADWLNFKMVESESGRVVARFVHHPWYGKKRGVFEIEEFEEAGKDWDRIVVLSGMAVVEYTRKVSGWSW</sequence>
<dbReference type="Proteomes" id="UP000241818">
    <property type="component" value="Unassembled WGS sequence"/>
</dbReference>
<dbReference type="EMBL" id="KZ679008">
    <property type="protein sequence ID" value="PSS22792.1"/>
    <property type="molecule type" value="Genomic_DNA"/>
</dbReference>
<reference evidence="1 2" key="1">
    <citation type="journal article" date="2018" name="New Phytol.">
        <title>Comparative genomics and transcriptomics depict ericoid mycorrhizal fungi as versatile saprotrophs and plant mutualists.</title>
        <authorList>
            <person name="Martino E."/>
            <person name="Morin E."/>
            <person name="Grelet G.A."/>
            <person name="Kuo A."/>
            <person name="Kohler A."/>
            <person name="Daghino S."/>
            <person name="Barry K.W."/>
            <person name="Cichocki N."/>
            <person name="Clum A."/>
            <person name="Dockter R.B."/>
            <person name="Hainaut M."/>
            <person name="Kuo R.C."/>
            <person name="LaButti K."/>
            <person name="Lindahl B.D."/>
            <person name="Lindquist E.A."/>
            <person name="Lipzen A."/>
            <person name="Khouja H.R."/>
            <person name="Magnuson J."/>
            <person name="Murat C."/>
            <person name="Ohm R.A."/>
            <person name="Singer S.W."/>
            <person name="Spatafora J.W."/>
            <person name="Wang M."/>
            <person name="Veneault-Fourrey C."/>
            <person name="Henrissat B."/>
            <person name="Grigoriev I.V."/>
            <person name="Martin F.M."/>
            <person name="Perotto S."/>
        </authorList>
    </citation>
    <scope>NUCLEOTIDE SEQUENCE [LARGE SCALE GENOMIC DNA]</scope>
    <source>
        <strain evidence="1 2">ATCC 22711</strain>
    </source>
</reference>
<dbReference type="GeneID" id="36573374"/>